<evidence type="ECO:0008006" key="4">
    <source>
        <dbReference type="Google" id="ProtNLM"/>
    </source>
</evidence>
<feature type="signal peptide" evidence="1">
    <location>
        <begin position="1"/>
        <end position="22"/>
    </location>
</feature>
<protein>
    <recommendedName>
        <fullName evidence="4">Copper amine oxidase N-terminal domain-containing protein</fullName>
    </recommendedName>
</protein>
<organism evidence="2 3">
    <name type="scientific">Paenibacillus nanensis</name>
    <dbReference type="NCBI Taxonomy" id="393251"/>
    <lineage>
        <taxon>Bacteria</taxon>
        <taxon>Bacillati</taxon>
        <taxon>Bacillota</taxon>
        <taxon>Bacilli</taxon>
        <taxon>Bacillales</taxon>
        <taxon>Paenibacillaceae</taxon>
        <taxon>Paenibacillus</taxon>
    </lineage>
</organism>
<evidence type="ECO:0000313" key="3">
    <source>
        <dbReference type="Proteomes" id="UP000266482"/>
    </source>
</evidence>
<comment type="caution">
    <text evidence="2">The sequence shown here is derived from an EMBL/GenBank/DDBJ whole genome shotgun (WGS) entry which is preliminary data.</text>
</comment>
<dbReference type="EMBL" id="QXQA01000011">
    <property type="protein sequence ID" value="RIX51287.1"/>
    <property type="molecule type" value="Genomic_DNA"/>
</dbReference>
<feature type="chain" id="PRO_5039363018" description="Copper amine oxidase N-terminal domain-containing protein" evidence="1">
    <location>
        <begin position="23"/>
        <end position="355"/>
    </location>
</feature>
<reference evidence="2 3" key="1">
    <citation type="submission" date="2018-09" db="EMBL/GenBank/DDBJ databases">
        <title>Paenibacillus aracenensis nov. sp. isolated from a cave in southern Spain.</title>
        <authorList>
            <person name="Jurado V."/>
            <person name="Gutierrez-Patricio S."/>
            <person name="Gonzalez-Pimentel J.L."/>
            <person name="Miller A.Z."/>
            <person name="Laiz L."/>
            <person name="Saiz-Jimenez C."/>
        </authorList>
    </citation>
    <scope>NUCLEOTIDE SEQUENCE [LARGE SCALE GENOMIC DNA]</scope>
    <source>
        <strain evidence="2 3">DSM 22867</strain>
    </source>
</reference>
<gene>
    <name evidence="2" type="ORF">D3P08_17630</name>
</gene>
<sequence>MNNLKKFILGFICASAVFAAVAAVSASNEIKALISSIHVYFHVNGETRYLGSDETIALNYKGQLYVPLRKFSEQMGGDVHYSEAESGSKTVDIFLADDRDLDLQDKDGYVRMGHLDVTFSEMGDLSTITGTIKFNRSIPQGKDIVIAILDQNGKEAGVTEPLQLQNQKVSQSVGGDMATFETHFPYMKTVDKYKLEVRVVDKTDWTYNQIYGNLYGAGGVMGYPLVVTLDGDVNNKKNVPFNLRVSIINLDKESSHTITKPVAFDIEIVQNKDGKEELVRTLHTKPFSGKIVHQQGAVSTIVIWDQKDNNGKLVPAGEYWASIKLPVTAEGAGTSYGLEDSLKAMIPVFIDTPFQ</sequence>
<keyword evidence="3" id="KW-1185">Reference proteome</keyword>
<dbReference type="Proteomes" id="UP000266482">
    <property type="component" value="Unassembled WGS sequence"/>
</dbReference>
<accession>A0A3A1US19</accession>
<evidence type="ECO:0000256" key="1">
    <source>
        <dbReference type="SAM" id="SignalP"/>
    </source>
</evidence>
<dbReference type="AlphaFoldDB" id="A0A3A1US19"/>
<name>A0A3A1US19_9BACL</name>
<proteinExistence type="predicted"/>
<evidence type="ECO:0000313" key="2">
    <source>
        <dbReference type="EMBL" id="RIX51287.1"/>
    </source>
</evidence>
<dbReference type="Gene3D" id="2.60.40.4070">
    <property type="match status" value="1"/>
</dbReference>
<keyword evidence="1" id="KW-0732">Signal</keyword>